<dbReference type="Pfam" id="PF13445">
    <property type="entry name" value="zf-RING_UBOX"/>
    <property type="match status" value="1"/>
</dbReference>
<comment type="catalytic activity">
    <reaction evidence="1">
        <text>S-ubiquitinyl-[E2 ubiquitin-conjugating enzyme]-L-cysteine + [acceptor protein]-L-lysine = [E2 ubiquitin-conjugating enzyme]-L-cysteine + N(6)-ubiquitinyl-[acceptor protein]-L-lysine.</text>
        <dbReference type="EC" id="2.3.2.27"/>
    </reaction>
</comment>
<evidence type="ECO:0000259" key="14">
    <source>
        <dbReference type="PROSITE" id="PS50119"/>
    </source>
</evidence>
<evidence type="ECO:0000256" key="5">
    <source>
        <dbReference type="ARBA" id="ARBA00022723"/>
    </source>
</evidence>
<dbReference type="InterPro" id="IPR011042">
    <property type="entry name" value="6-blade_b-propeller_TolB-like"/>
</dbReference>
<dbReference type="InterPro" id="IPR027370">
    <property type="entry name" value="Znf-RING_euk"/>
</dbReference>
<dbReference type="PROSITE" id="PS50089">
    <property type="entry name" value="ZF_RING_2"/>
    <property type="match status" value="1"/>
</dbReference>
<comment type="similarity">
    <text evidence="2">Belongs to the TRIM/RBCC family.</text>
</comment>
<dbReference type="CDD" id="cd19757">
    <property type="entry name" value="Bbox1"/>
    <property type="match status" value="1"/>
</dbReference>
<dbReference type="EMBL" id="CAWYQH010000108">
    <property type="protein sequence ID" value="CAK8688681.1"/>
    <property type="molecule type" value="Genomic_DNA"/>
</dbReference>
<dbReference type="PROSITE" id="PS00518">
    <property type="entry name" value="ZF_RING_1"/>
    <property type="match status" value="1"/>
</dbReference>
<accession>A0ABP0GCW1</accession>
<dbReference type="SUPFAM" id="SSF57850">
    <property type="entry name" value="RING/U-box"/>
    <property type="match status" value="1"/>
</dbReference>
<feature type="domain" description="RING-type" evidence="13">
    <location>
        <begin position="45"/>
        <end position="86"/>
    </location>
</feature>
<dbReference type="PANTHER" id="PTHR25462">
    <property type="entry name" value="BONUS, ISOFORM C-RELATED"/>
    <property type="match status" value="1"/>
</dbReference>
<dbReference type="SMART" id="SM00184">
    <property type="entry name" value="RING"/>
    <property type="match status" value="1"/>
</dbReference>
<evidence type="ECO:0000256" key="6">
    <source>
        <dbReference type="ARBA" id="ARBA00022737"/>
    </source>
</evidence>
<name>A0ABP0GCW1_CLALP</name>
<dbReference type="SUPFAM" id="SSF101898">
    <property type="entry name" value="NHL repeat"/>
    <property type="match status" value="1"/>
</dbReference>
<dbReference type="InterPro" id="IPR001258">
    <property type="entry name" value="NHL_repeat"/>
</dbReference>
<dbReference type="PROSITE" id="PS50119">
    <property type="entry name" value="ZF_BBOX"/>
    <property type="match status" value="2"/>
</dbReference>
<dbReference type="InterPro" id="IPR000315">
    <property type="entry name" value="Znf_B-box"/>
</dbReference>
<dbReference type="PANTHER" id="PTHR25462:SF229">
    <property type="entry name" value="TRANSCRIPTION INTERMEDIARY FACTOR 1-BETA"/>
    <property type="match status" value="1"/>
</dbReference>
<dbReference type="SMART" id="SM00336">
    <property type="entry name" value="BBOX"/>
    <property type="match status" value="2"/>
</dbReference>
<keyword evidence="6" id="KW-0677">Repeat</keyword>
<dbReference type="Gene3D" id="2.120.10.30">
    <property type="entry name" value="TolB, C-terminal domain"/>
    <property type="match status" value="2"/>
</dbReference>
<dbReference type="PROSITE" id="PS51125">
    <property type="entry name" value="NHL"/>
    <property type="match status" value="2"/>
</dbReference>
<evidence type="ECO:0000256" key="4">
    <source>
        <dbReference type="ARBA" id="ARBA00022553"/>
    </source>
</evidence>
<dbReference type="InterPro" id="IPR047153">
    <property type="entry name" value="TRIM45/56/19-like"/>
</dbReference>
<evidence type="ECO:0000313" key="15">
    <source>
        <dbReference type="EMBL" id="CAK8688681.1"/>
    </source>
</evidence>
<dbReference type="Proteomes" id="UP001642483">
    <property type="component" value="Unassembled WGS sequence"/>
</dbReference>
<evidence type="ECO:0000259" key="13">
    <source>
        <dbReference type="PROSITE" id="PS50089"/>
    </source>
</evidence>
<feature type="repeat" description="NHL" evidence="10">
    <location>
        <begin position="628"/>
        <end position="671"/>
    </location>
</feature>
<evidence type="ECO:0000256" key="7">
    <source>
        <dbReference type="ARBA" id="ARBA00022771"/>
    </source>
</evidence>
<feature type="repeat" description="NHL" evidence="10">
    <location>
        <begin position="581"/>
        <end position="624"/>
    </location>
</feature>
<dbReference type="Pfam" id="PF00643">
    <property type="entry name" value="zf-B_box"/>
    <property type="match status" value="1"/>
</dbReference>
<organism evidence="15 16">
    <name type="scientific">Clavelina lepadiformis</name>
    <name type="common">Light-bulb sea squirt</name>
    <name type="synonym">Ascidia lepadiformis</name>
    <dbReference type="NCBI Taxonomy" id="159417"/>
    <lineage>
        <taxon>Eukaryota</taxon>
        <taxon>Metazoa</taxon>
        <taxon>Chordata</taxon>
        <taxon>Tunicata</taxon>
        <taxon>Ascidiacea</taxon>
        <taxon>Aplousobranchia</taxon>
        <taxon>Clavelinidae</taxon>
        <taxon>Clavelina</taxon>
    </lineage>
</organism>
<keyword evidence="7 9" id="KW-0863">Zinc-finger</keyword>
<feature type="domain" description="B box-type" evidence="14">
    <location>
        <begin position="189"/>
        <end position="230"/>
    </location>
</feature>
<protein>
    <recommendedName>
        <fullName evidence="3">RING-type E3 ubiquitin transferase</fullName>
        <ecNumber evidence="3">2.3.2.27</ecNumber>
    </recommendedName>
</protein>
<keyword evidence="4" id="KW-0597">Phosphoprotein</keyword>
<keyword evidence="5" id="KW-0479">Metal-binding</keyword>
<reference evidence="15 16" key="1">
    <citation type="submission" date="2024-02" db="EMBL/GenBank/DDBJ databases">
        <authorList>
            <person name="Daric V."/>
            <person name="Darras S."/>
        </authorList>
    </citation>
    <scope>NUCLEOTIDE SEQUENCE [LARGE SCALE GENOMIC DNA]</scope>
</reference>
<feature type="compositionally biased region" description="Pro residues" evidence="12">
    <location>
        <begin position="814"/>
        <end position="823"/>
    </location>
</feature>
<dbReference type="EC" id="2.3.2.27" evidence="3"/>
<feature type="domain" description="B box-type" evidence="14">
    <location>
        <begin position="125"/>
        <end position="174"/>
    </location>
</feature>
<dbReference type="SUPFAM" id="SSF57845">
    <property type="entry name" value="B-box zinc-binding domain"/>
    <property type="match status" value="1"/>
</dbReference>
<gene>
    <name evidence="15" type="ORF">CVLEPA_LOCUS20671</name>
</gene>
<dbReference type="InterPro" id="IPR001841">
    <property type="entry name" value="Znf_RING"/>
</dbReference>
<evidence type="ECO:0000256" key="12">
    <source>
        <dbReference type="SAM" id="MobiDB-lite"/>
    </source>
</evidence>
<dbReference type="Pfam" id="PF01436">
    <property type="entry name" value="NHL"/>
    <property type="match status" value="2"/>
</dbReference>
<dbReference type="CDD" id="cd05819">
    <property type="entry name" value="NHL"/>
    <property type="match status" value="1"/>
</dbReference>
<dbReference type="InterPro" id="IPR013083">
    <property type="entry name" value="Znf_RING/FYVE/PHD"/>
</dbReference>
<evidence type="ECO:0000256" key="8">
    <source>
        <dbReference type="ARBA" id="ARBA00022833"/>
    </source>
</evidence>
<evidence type="ECO:0000256" key="2">
    <source>
        <dbReference type="ARBA" id="ARBA00008518"/>
    </source>
</evidence>
<dbReference type="InterPro" id="IPR017907">
    <property type="entry name" value="Znf_RING_CS"/>
</dbReference>
<feature type="compositionally biased region" description="Low complexity" evidence="12">
    <location>
        <begin position="786"/>
        <end position="813"/>
    </location>
</feature>
<evidence type="ECO:0000313" key="16">
    <source>
        <dbReference type="Proteomes" id="UP001642483"/>
    </source>
</evidence>
<dbReference type="Gene3D" id="4.10.830.40">
    <property type="match status" value="1"/>
</dbReference>
<comment type="caution">
    <text evidence="15">The sequence shown here is derived from an EMBL/GenBank/DDBJ whole genome shotgun (WGS) entry which is preliminary data.</text>
</comment>
<dbReference type="Gene3D" id="3.30.160.60">
    <property type="entry name" value="Classic Zinc Finger"/>
    <property type="match status" value="1"/>
</dbReference>
<evidence type="ECO:0000256" key="1">
    <source>
        <dbReference type="ARBA" id="ARBA00000900"/>
    </source>
</evidence>
<sequence length="875" mass="97015">MSPTRSRARSAPDYNIFKENIRFSGHVMASSIDLLTKINDEFLTCQICFETYTRPKSLNCQHTFCLKCLEEYNPPNNKVVVCPTCRSEQPLTVEGINGLKDNFFISSMSDMLKTVKEIRSEDKDGTSLMCDTCDHDNRKAAISRCLDCTDFLCSECSIWHIRTKLTRRHKIVSLTEFESGMHNQELKSRAKIYCMIHDGEAAKIYCQSCQCPICHECVECGHARHRRCSLKEEVLNQGRQIENLLKTAKEKTGVLRTLQSTLKEIKITKKKERDQAEAEIEKTCEIFINAIHRRKQELVDELHNMHASEVKHINADEDSVEMQLSSLVSCTEFSRKVLEYGTPKEVLGLNNQMTQILHQLLETHPAMKYHKTEQTDVILFDTNPDASVRVIRDNLGRLNRQEAAFDENTNKVLRQLDSFCATESGAIERRNGQRAITQRAESTAETRLLVQLGKQGIGDGEFESTPNLAVNSVNEIITADFDGAKIQIFDPQGNFKDSFVTEVNKRMCKPAGIAILNNDDIAVCCEDQVHIWTHEGKGVLGFGKGFFGNCSSIAVNADNHLVVADVGKHCVSVHTNTGKLITQFGAQGKGESKLIEPRYVACDSLNNIIVSDGGDCSIKKFSAQGEFLLSFGSEGPENGQFQGPRGICADEHDNILVADCWNHRVDLFTQDGCFLRHIATGADSLHFPWCLALTSNGKMVLSEDYSWSVKMFELPEYRNGSSISSMEEMLSPNSFMPDFEQLAQMDIQNILSNKVSWWLTSPGPHEIPEHQVNGVSNGSIHNTIATSSLSRNSSKTLSSKKSSSSDSDLSSMQLPPPPPPPPGADTQQSNDVIVNGLANGGSMSLKTGGNGKVCFSGKITSLGDPSPVVAMVNGT</sequence>
<evidence type="ECO:0000256" key="9">
    <source>
        <dbReference type="PROSITE-ProRule" id="PRU00024"/>
    </source>
</evidence>
<keyword evidence="8" id="KW-0862">Zinc</keyword>
<feature type="coiled-coil region" evidence="11">
    <location>
        <begin position="231"/>
        <end position="282"/>
    </location>
</feature>
<keyword evidence="16" id="KW-1185">Reference proteome</keyword>
<evidence type="ECO:0000256" key="3">
    <source>
        <dbReference type="ARBA" id="ARBA00012483"/>
    </source>
</evidence>
<dbReference type="Gene3D" id="3.30.40.10">
    <property type="entry name" value="Zinc/RING finger domain, C3HC4 (zinc finger)"/>
    <property type="match status" value="1"/>
</dbReference>
<proteinExistence type="inferred from homology"/>
<dbReference type="CDD" id="cd19756">
    <property type="entry name" value="Bbox2"/>
    <property type="match status" value="1"/>
</dbReference>
<keyword evidence="11" id="KW-0175">Coiled coil</keyword>
<feature type="region of interest" description="Disordered" evidence="12">
    <location>
        <begin position="785"/>
        <end position="829"/>
    </location>
</feature>
<evidence type="ECO:0000256" key="10">
    <source>
        <dbReference type="PROSITE-ProRule" id="PRU00504"/>
    </source>
</evidence>
<evidence type="ECO:0000256" key="11">
    <source>
        <dbReference type="SAM" id="Coils"/>
    </source>
</evidence>